<evidence type="ECO:0000313" key="2">
    <source>
        <dbReference type="Proteomes" id="UP000830583"/>
    </source>
</evidence>
<sequence>MKTYHSKNFHKHTFCHWKEVSQTDFELQKSHFKSKSGSEYFFTEEGVYRISNHWGRVANCRWRLLPLTNYKNQHTKIGFSRWTDFYPNDETANLFFIQVDFELKTIDFFHKDMPFYDGKAALRNASETAKTIKTIKQILNEEDWAMYLEYDDLEGLRREMVERIINSNLSLNEVKRLAIKQRNV</sequence>
<protein>
    <recommendedName>
        <fullName evidence="3">DUF402 domain-containing protein</fullName>
    </recommendedName>
</protein>
<gene>
    <name evidence="1" type="ORF">M0M57_15025</name>
</gene>
<reference evidence="1" key="1">
    <citation type="submission" date="2022-04" db="EMBL/GenBank/DDBJ databases">
        <title>Consumption of N2O by Flavobacterium azooxidireducens sp. nov. isolated from Decomposing Leaf Litter of Phragmites australis (Cav.).</title>
        <authorList>
            <person name="Behrendt U."/>
            <person name="Spanner T."/>
            <person name="Augustin J."/>
            <person name="Horn M.A."/>
            <person name="Kolb S."/>
            <person name="Ulrich A."/>
        </authorList>
    </citation>
    <scope>NUCLEOTIDE SEQUENCE</scope>
    <source>
        <strain evidence="1">IGB 4-14</strain>
    </source>
</reference>
<evidence type="ECO:0008006" key="3">
    <source>
        <dbReference type="Google" id="ProtNLM"/>
    </source>
</evidence>
<evidence type="ECO:0000313" key="1">
    <source>
        <dbReference type="EMBL" id="UPQ78919.1"/>
    </source>
</evidence>
<dbReference type="EMBL" id="CP096205">
    <property type="protein sequence ID" value="UPQ78919.1"/>
    <property type="molecule type" value="Genomic_DNA"/>
</dbReference>
<proteinExistence type="predicted"/>
<name>A0ABY4KDX8_9FLAO</name>
<dbReference type="Proteomes" id="UP000830583">
    <property type="component" value="Chromosome"/>
</dbReference>
<accession>A0ABY4KDX8</accession>
<keyword evidence="2" id="KW-1185">Reference proteome</keyword>
<organism evidence="1 2">
    <name type="scientific">Flavobacterium azooxidireducens</name>
    <dbReference type="NCBI Taxonomy" id="1871076"/>
    <lineage>
        <taxon>Bacteria</taxon>
        <taxon>Pseudomonadati</taxon>
        <taxon>Bacteroidota</taxon>
        <taxon>Flavobacteriia</taxon>
        <taxon>Flavobacteriales</taxon>
        <taxon>Flavobacteriaceae</taxon>
        <taxon>Flavobacterium</taxon>
    </lineage>
</organism>
<dbReference type="RefSeq" id="WP_248433904.1">
    <property type="nucleotide sequence ID" value="NZ_CP096205.1"/>
</dbReference>